<evidence type="ECO:0000256" key="4">
    <source>
        <dbReference type="ARBA" id="ARBA00022552"/>
    </source>
</evidence>
<feature type="compositionally biased region" description="Low complexity" evidence="8">
    <location>
        <begin position="34"/>
        <end position="44"/>
    </location>
</feature>
<evidence type="ECO:0000256" key="5">
    <source>
        <dbReference type="ARBA" id="ARBA00023242"/>
    </source>
</evidence>
<feature type="compositionally biased region" description="Acidic residues" evidence="8">
    <location>
        <begin position="377"/>
        <end position="386"/>
    </location>
</feature>
<feature type="region of interest" description="Disordered" evidence="8">
    <location>
        <begin position="144"/>
        <end position="186"/>
    </location>
</feature>
<feature type="compositionally biased region" description="Acidic residues" evidence="8">
    <location>
        <begin position="163"/>
        <end position="176"/>
    </location>
</feature>
<dbReference type="GO" id="GO:0032040">
    <property type="term" value="C:small-subunit processome"/>
    <property type="evidence" value="ECO:0007669"/>
    <property type="project" value="InterPro"/>
</dbReference>
<feature type="coiled-coil region" evidence="7">
    <location>
        <begin position="763"/>
        <end position="798"/>
    </location>
</feature>
<evidence type="ECO:0000256" key="1">
    <source>
        <dbReference type="ARBA" id="ARBA00004604"/>
    </source>
</evidence>
<protein>
    <submittedName>
        <fullName evidence="9">Nucleolar protein 14</fullName>
    </submittedName>
</protein>
<comment type="subcellular location">
    <subcellularLocation>
        <location evidence="1">Nucleus</location>
        <location evidence="1">Nucleolus</location>
    </subcellularLocation>
</comment>
<evidence type="ECO:0000256" key="6">
    <source>
        <dbReference type="ARBA" id="ARBA00024695"/>
    </source>
</evidence>
<feature type="region of interest" description="Disordered" evidence="8">
    <location>
        <begin position="820"/>
        <end position="842"/>
    </location>
</feature>
<accession>A0AB34PTR8</accession>
<dbReference type="PANTHER" id="PTHR23183">
    <property type="entry name" value="NOP14"/>
    <property type="match status" value="1"/>
</dbReference>
<feature type="compositionally biased region" description="Basic and acidic residues" evidence="8">
    <location>
        <begin position="826"/>
        <end position="836"/>
    </location>
</feature>
<dbReference type="EMBL" id="AJIX01000015">
    <property type="protein sequence ID" value="KGR12872.1"/>
    <property type="molecule type" value="Genomic_DNA"/>
</dbReference>
<feature type="region of interest" description="Disordered" evidence="8">
    <location>
        <begin position="15"/>
        <end position="50"/>
    </location>
</feature>
<dbReference type="Proteomes" id="UP000030161">
    <property type="component" value="Unassembled WGS sequence"/>
</dbReference>
<comment type="similarity">
    <text evidence="2">Belongs to the NOP14 family.</text>
</comment>
<gene>
    <name evidence="9" type="ORF">MG3_02962</name>
</gene>
<evidence type="ECO:0000313" key="10">
    <source>
        <dbReference type="Proteomes" id="UP000030161"/>
    </source>
</evidence>
<evidence type="ECO:0000313" key="9">
    <source>
        <dbReference type="EMBL" id="KGR12872.1"/>
    </source>
</evidence>
<dbReference type="Pfam" id="PF04147">
    <property type="entry name" value="Nop14"/>
    <property type="match status" value="1"/>
</dbReference>
<feature type="region of interest" description="Disordered" evidence="8">
    <location>
        <begin position="266"/>
        <end position="285"/>
    </location>
</feature>
<evidence type="ECO:0000256" key="3">
    <source>
        <dbReference type="ARBA" id="ARBA00022517"/>
    </source>
</evidence>
<reference evidence="9 10" key="1">
    <citation type="submission" date="2013-12" db="EMBL/GenBank/DDBJ databases">
        <title>The Genome Sequence of Candida albicans P78048.</title>
        <authorList>
            <consortium name="The Broad Institute Genome Sequencing Platform"/>
            <consortium name="The Broad Institute Genome Sequencing Center for Infectious Disease"/>
            <person name="Cuomo C."/>
            <person name="Bennett R."/>
            <person name="Hirakawa M."/>
            <person name="Noverr M."/>
            <person name="Mitchell A."/>
            <person name="Young S.K."/>
            <person name="Zeng Q."/>
            <person name="Gargeya S."/>
            <person name="Fitzgerald M."/>
            <person name="Abouelleil A."/>
            <person name="Alvarado L."/>
            <person name="Berlin A.M."/>
            <person name="Chapman S.B."/>
            <person name="Dewar J."/>
            <person name="Goldberg J."/>
            <person name="Griggs A."/>
            <person name="Gujja S."/>
            <person name="Hansen M."/>
            <person name="Howarth C."/>
            <person name="Imamovic A."/>
            <person name="Larimer J."/>
            <person name="McCowan C."/>
            <person name="Murphy C."/>
            <person name="Pearson M."/>
            <person name="Priest M."/>
            <person name="Roberts A."/>
            <person name="Saif S."/>
            <person name="Shea T."/>
            <person name="Sykes S."/>
            <person name="Wortman J."/>
            <person name="Nusbaum C."/>
            <person name="Birren B."/>
        </authorList>
    </citation>
    <scope>NUCLEOTIDE SEQUENCE [LARGE SCALE GENOMIC DNA]</scope>
    <source>
        <strain evidence="9 10">P78048</strain>
    </source>
</reference>
<name>A0AB34PTR8_CANAX</name>
<keyword evidence="3" id="KW-0690">Ribosome biogenesis</keyword>
<keyword evidence="4" id="KW-0698">rRNA processing</keyword>
<proteinExistence type="inferred from homology"/>
<dbReference type="AlphaFoldDB" id="A0AB34PTR8"/>
<dbReference type="GO" id="GO:0030692">
    <property type="term" value="C:Noc4p-Nop14p complex"/>
    <property type="evidence" value="ECO:0007669"/>
    <property type="project" value="TreeGrafter"/>
</dbReference>
<evidence type="ECO:0000256" key="7">
    <source>
        <dbReference type="SAM" id="Coils"/>
    </source>
</evidence>
<comment type="caution">
    <text evidence="9">The sequence shown here is derived from an EMBL/GenBank/DDBJ whole genome shotgun (WGS) entry which is preliminary data.</text>
</comment>
<comment type="function">
    <text evidence="6">Involved in nucleolar processing of pre-18S ribosomal RNA. Has a role in the nuclear export of 40S pre-ribosomal subunit to the cytoplasm.</text>
</comment>
<keyword evidence="7" id="KW-0175">Coiled coil</keyword>
<evidence type="ECO:0000256" key="2">
    <source>
        <dbReference type="ARBA" id="ARBA00007466"/>
    </source>
</evidence>
<sequence length="842" mass="97383">MAGSQLKQLKAALKDKGLIGQTNVSQKKSKKKNSQSSTTNNTKNINRDEKLQQLKEIRDQFNKFDQKINRSKHDISIIHQGKFVKVGSKQHNSSAVKNGNMQRQMKMQYDLEKFQHGKTGGILDKRFGENDSHLSKEEKMLARFTKERQSGSSKKRSVFSLASDDEQEPDESDGEDNGGFMLTHGGNALSLDEEETINYVDEDSLQQQPPKKKSKNEVMKEIIAKSKFYKQQRQKEFAKTQDQIDELDEDFGDVMDDLRNVQSQISKTTANSGSGKADGVFSTKTPEQIEYDNKVRELTYDRRAVPAERTKTDEEIRKEHEEKMKKLEADRLRRMEGFVDDDRDTQGDDLDNDFWAGSDRENDENEADGFTIKNSDQESDSEEEEQYQPPHKRQVKSQKITSVIMPFTIEEFIQEMSNVDPNKQPEYVKKICETYKPNLAEGNKEKMSNFVGILFEYILHIANQYQDFEPFVKILRKLAESSTSSRATTITTTTTTTTTTKAYNESLVERVREHIKHIQSRIDKQLTPGDLVFFTIIAYLFSSSDHYHIVITPSLILINQILSNIIYHPKTVTDIAHGVYLIDVLLMYQRFAKRYDPEIISFIEHALFMMIPEVDKLDTLKLLSISPTAATAGSITVQFSMNKSEKICSQEQTLSIKQLYEEDLNKSSLISKLIQLMDKCVTLWKEKSSLIEILESFISILKHITKYNATVAGPILTKFTRLHANLVKDRKPLTLQQHKAIAIATFAPKFEENFNPDKKSYDVNRERQELNKVKHELKKEKKAALKDIRQENRFIAREQISEKKRMYDDYHKKMANIVNSIQSEEGAEKNQYERERKQRKRR</sequence>
<dbReference type="PANTHER" id="PTHR23183:SF0">
    <property type="entry name" value="NUCLEOLAR PROTEIN 14"/>
    <property type="match status" value="1"/>
</dbReference>
<dbReference type="GO" id="GO:0030490">
    <property type="term" value="P:maturation of SSU-rRNA"/>
    <property type="evidence" value="ECO:0007669"/>
    <property type="project" value="TreeGrafter"/>
</dbReference>
<feature type="region of interest" description="Disordered" evidence="8">
    <location>
        <begin position="338"/>
        <end position="399"/>
    </location>
</feature>
<organism evidence="9 10">
    <name type="scientific">Candida albicans P78048</name>
    <dbReference type="NCBI Taxonomy" id="1094989"/>
    <lineage>
        <taxon>Eukaryota</taxon>
        <taxon>Fungi</taxon>
        <taxon>Dikarya</taxon>
        <taxon>Ascomycota</taxon>
        <taxon>Saccharomycotina</taxon>
        <taxon>Pichiomycetes</taxon>
        <taxon>Debaryomycetaceae</taxon>
        <taxon>Candida/Lodderomyces clade</taxon>
        <taxon>Candida</taxon>
    </lineage>
</organism>
<feature type="compositionally biased region" description="Acidic residues" evidence="8">
    <location>
        <begin position="338"/>
        <end position="352"/>
    </location>
</feature>
<dbReference type="InterPro" id="IPR007276">
    <property type="entry name" value="Nop14"/>
</dbReference>
<keyword evidence="5" id="KW-0539">Nucleus</keyword>
<evidence type="ECO:0000256" key="8">
    <source>
        <dbReference type="SAM" id="MobiDB-lite"/>
    </source>
</evidence>